<dbReference type="Pfam" id="PF11139">
    <property type="entry name" value="SfLAP"/>
    <property type="match status" value="1"/>
</dbReference>
<feature type="transmembrane region" description="Helical" evidence="1">
    <location>
        <begin position="20"/>
        <end position="45"/>
    </location>
</feature>
<organism evidence="2 3">
    <name type="scientific">Paramicrobacterium agarici</name>
    <dbReference type="NCBI Taxonomy" id="630514"/>
    <lineage>
        <taxon>Bacteria</taxon>
        <taxon>Bacillati</taxon>
        <taxon>Actinomycetota</taxon>
        <taxon>Actinomycetes</taxon>
        <taxon>Micrococcales</taxon>
        <taxon>Microbacteriaceae</taxon>
        <taxon>Paramicrobacterium</taxon>
    </lineage>
</organism>
<dbReference type="AlphaFoldDB" id="A0A2A9DSV1"/>
<gene>
    <name evidence="2" type="ORF">ATJ78_0346</name>
</gene>
<feature type="transmembrane region" description="Helical" evidence="1">
    <location>
        <begin position="247"/>
        <end position="270"/>
    </location>
</feature>
<reference evidence="2 3" key="1">
    <citation type="submission" date="2017-10" db="EMBL/GenBank/DDBJ databases">
        <title>Sequencing the genomes of 1000 actinobacteria strains.</title>
        <authorList>
            <person name="Klenk H.-P."/>
        </authorList>
    </citation>
    <scope>NUCLEOTIDE SEQUENCE [LARGE SCALE GENOMIC DNA]</scope>
    <source>
        <strain evidence="2 3">DSM 21798</strain>
    </source>
</reference>
<evidence type="ECO:0000313" key="3">
    <source>
        <dbReference type="Proteomes" id="UP000221369"/>
    </source>
</evidence>
<dbReference type="InterPro" id="IPR021315">
    <property type="entry name" value="Gap/Sap"/>
</dbReference>
<evidence type="ECO:0000256" key="1">
    <source>
        <dbReference type="SAM" id="Phobius"/>
    </source>
</evidence>
<sequence>MEFMDIDSLLSTAFDGPALLGVLAVLALIDSTSFGTLLIPVWLLLAPGRLRPGRMLVYLGTITAFYAAVGIMIALGATFFTDAIAAFFASPVARWLQLLLGAGMLVFSFTMDTGKKGGDGESPRSGRLARWRARAMGVQDAGEQPASNAPSGGATTATRAALAPLMMLALTAALIEVASMLPYLAGIGLISASDVGWPGSAGLIVGYCIVMVLPALVLLVARIVALKHVEPLLQRINAWITKNAASSTAWIVGIVGFLLARDAATALGLFDALNTLR</sequence>
<feature type="transmembrane region" description="Helical" evidence="1">
    <location>
        <begin position="168"/>
        <end position="192"/>
    </location>
</feature>
<keyword evidence="1" id="KW-0472">Membrane</keyword>
<keyword evidence="1" id="KW-1133">Transmembrane helix</keyword>
<name>A0A2A9DSV1_9MICO</name>
<feature type="transmembrane region" description="Helical" evidence="1">
    <location>
        <begin position="57"/>
        <end position="80"/>
    </location>
</feature>
<accession>A0A2A9DSV1</accession>
<dbReference type="Proteomes" id="UP000221369">
    <property type="component" value="Unassembled WGS sequence"/>
</dbReference>
<protein>
    <submittedName>
        <fullName evidence="2">Sap-like sulfolipid-1-addressing protein</fullName>
    </submittedName>
</protein>
<feature type="transmembrane region" description="Helical" evidence="1">
    <location>
        <begin position="92"/>
        <end position="111"/>
    </location>
</feature>
<evidence type="ECO:0000313" key="2">
    <source>
        <dbReference type="EMBL" id="PFG29441.1"/>
    </source>
</evidence>
<proteinExistence type="predicted"/>
<feature type="transmembrane region" description="Helical" evidence="1">
    <location>
        <begin position="204"/>
        <end position="226"/>
    </location>
</feature>
<keyword evidence="3" id="KW-1185">Reference proteome</keyword>
<dbReference type="EMBL" id="PDJE01000001">
    <property type="protein sequence ID" value="PFG29441.1"/>
    <property type="molecule type" value="Genomic_DNA"/>
</dbReference>
<keyword evidence="1" id="KW-0812">Transmembrane</keyword>
<comment type="caution">
    <text evidence="2">The sequence shown here is derived from an EMBL/GenBank/DDBJ whole genome shotgun (WGS) entry which is preliminary data.</text>
</comment>